<dbReference type="GO" id="GO:0006890">
    <property type="term" value="P:retrograde vesicle-mediated transport, Golgi to endoplasmic reticulum"/>
    <property type="evidence" value="ECO:0007669"/>
    <property type="project" value="InterPro"/>
</dbReference>
<keyword evidence="8" id="KW-1185">Reference proteome</keyword>
<organism evidence="7 8">
    <name type="scientific">Clohesyomyces aquaticus</name>
    <dbReference type="NCBI Taxonomy" id="1231657"/>
    <lineage>
        <taxon>Eukaryota</taxon>
        <taxon>Fungi</taxon>
        <taxon>Dikarya</taxon>
        <taxon>Ascomycota</taxon>
        <taxon>Pezizomycotina</taxon>
        <taxon>Dothideomycetes</taxon>
        <taxon>Pleosporomycetidae</taxon>
        <taxon>Pleosporales</taxon>
        <taxon>Lindgomycetaceae</taxon>
        <taxon>Clohesyomyces</taxon>
    </lineage>
</organism>
<evidence type="ECO:0000256" key="5">
    <source>
        <dbReference type="SAM" id="MobiDB-lite"/>
    </source>
</evidence>
<feature type="compositionally biased region" description="Low complexity" evidence="5">
    <location>
        <begin position="893"/>
        <end position="906"/>
    </location>
</feature>
<dbReference type="OrthoDB" id="3434013at2759"/>
<accession>A0A1Y1Z7C0</accession>
<dbReference type="InterPro" id="IPR013244">
    <property type="entry name" value="Sec39_domain"/>
</dbReference>
<comment type="caution">
    <text evidence="7">The sequence shown here is derived from an EMBL/GenBank/DDBJ whole genome shotgun (WGS) entry which is preliminary data.</text>
</comment>
<dbReference type="EMBL" id="MCFA01000119">
    <property type="protein sequence ID" value="ORY06141.1"/>
    <property type="molecule type" value="Genomic_DNA"/>
</dbReference>
<evidence type="ECO:0000259" key="6">
    <source>
        <dbReference type="Pfam" id="PF08314"/>
    </source>
</evidence>
<reference evidence="7 8" key="1">
    <citation type="submission" date="2016-07" db="EMBL/GenBank/DDBJ databases">
        <title>Pervasive Adenine N6-methylation of Active Genes in Fungi.</title>
        <authorList>
            <consortium name="DOE Joint Genome Institute"/>
            <person name="Mondo S.J."/>
            <person name="Dannebaum R.O."/>
            <person name="Kuo R.C."/>
            <person name="Labutti K."/>
            <person name="Haridas S."/>
            <person name="Kuo A."/>
            <person name="Salamov A."/>
            <person name="Ahrendt S.R."/>
            <person name="Lipzen A."/>
            <person name="Sullivan W."/>
            <person name="Andreopoulos W.B."/>
            <person name="Clum A."/>
            <person name="Lindquist E."/>
            <person name="Daum C."/>
            <person name="Ramamoorthy G.K."/>
            <person name="Gryganskyi A."/>
            <person name="Culley D."/>
            <person name="Magnuson J.K."/>
            <person name="James T.Y."/>
            <person name="O'Malley M.A."/>
            <person name="Stajich J.E."/>
            <person name="Spatafora J.W."/>
            <person name="Visel A."/>
            <person name="Grigoriev I.V."/>
        </authorList>
    </citation>
    <scope>NUCLEOTIDE SEQUENCE [LARGE SCALE GENOMIC DNA]</scope>
    <source>
        <strain evidence="7 8">CBS 115471</strain>
    </source>
</reference>
<evidence type="ECO:0000313" key="7">
    <source>
        <dbReference type="EMBL" id="ORY06141.1"/>
    </source>
</evidence>
<dbReference type="GO" id="GO:0005783">
    <property type="term" value="C:endoplasmic reticulum"/>
    <property type="evidence" value="ECO:0007669"/>
    <property type="project" value="UniProtKB-SubCell"/>
</dbReference>
<feature type="region of interest" description="Disordered" evidence="5">
    <location>
        <begin position="870"/>
        <end position="916"/>
    </location>
</feature>
<evidence type="ECO:0000256" key="3">
    <source>
        <dbReference type="ARBA" id="ARBA00022824"/>
    </source>
</evidence>
<comment type="subcellular location">
    <subcellularLocation>
        <location evidence="1">Endoplasmic reticulum</location>
    </subcellularLocation>
</comment>
<keyword evidence="4" id="KW-0653">Protein transport</keyword>
<sequence>MAELRELSASHCVLLAVQYATEANISSLRALTARRRDALDAGLILRILLTYLPESLDPSQYTEYLHEIITGSRLPPDDELGVALDTSPVKDVPESKARRKAYKLYLLPLTHSLYQAEPALDPLTSFLIHRSHRIDAETGLLDMVPQLVVPFLDHSDDLRLWFISTVLPLLRLGYEYYSQSSIPSLESFAQMKGRRALDTQLSNLRRADAKSPDLRDPARDLRGVVGPWMCGSNERKRRKLDTSHRRASIDQSHQQGQEQDDWESLFQWLTSTAKDDFALTSSAILSWDGPEDMDLGGYDGGQVYIDEDHQRQLESRYAQSALASLYVVETKDRQTLQRAHSVLVRLGSLLSMDEPRDLHIDVESLPTHDLGAPLPNEYTPSLVQEENMLGPENFLTKPSPKSIHLLELFIFSACLLSSMEYEISIREAAKLYLHHDHAEQFALLKKILHSLSSGPKKDANQWTAFRSRLLWLWNWGTSGQKDRRGIFPCVDGQTIETEIFKALLESSHYGLAIQLYIQIVSEQRPLPLEEIEKIVLATAMHHYDNASNGNRTRGGMKRASDMIATFSPYFPKSTRFQRVQALFAATHALSFYSLILQHGVPFQPVNIRVSKDPLSLLRKVLQQNRRSYTHLDDLISIGQNLVISQPATLMDTESKESPLGPADTEEKKAAAERRVIGMAIEAALDEDDFETAYSYVVNRLSGFTDSPPISSSASTYSLDSNDSDDEEGVQEVWRAAFLAGRHQSSPMSVSGQWGGSTARPDLRRLEQRMELLSQAILLAPPSHLQEVLDIWRDCETEMTRLLKHETAAEERFNDMADRRVPGSFANETVAAVQPRREVGRGAVEEAPMGLFDVARGAAAAFSKSAFPLRASNRPAPAQQTQNQQTRGAVSPPGRGSLDLASDSGSADEGGRVRRRDMVANAVTGGLASGLGWVLGATPVQNPERES</sequence>
<name>A0A1Y1Z7C0_9PLEO</name>
<feature type="region of interest" description="Disordered" evidence="5">
    <location>
        <begin position="235"/>
        <end position="258"/>
    </location>
</feature>
<dbReference type="PANTHER" id="PTHR40787:SF3">
    <property type="entry name" value="PROTEIN TRANSPORT PROTEIN SEC39"/>
    <property type="match status" value="1"/>
</dbReference>
<evidence type="ECO:0000313" key="8">
    <source>
        <dbReference type="Proteomes" id="UP000193144"/>
    </source>
</evidence>
<feature type="compositionally biased region" description="Low complexity" evidence="5">
    <location>
        <begin position="870"/>
        <end position="886"/>
    </location>
</feature>
<proteinExistence type="predicted"/>
<evidence type="ECO:0000256" key="2">
    <source>
        <dbReference type="ARBA" id="ARBA00022448"/>
    </source>
</evidence>
<dbReference type="Pfam" id="PF08314">
    <property type="entry name" value="Sec39"/>
    <property type="match status" value="1"/>
</dbReference>
<feature type="domain" description="Sec39" evidence="6">
    <location>
        <begin position="13"/>
        <end position="811"/>
    </location>
</feature>
<keyword evidence="3" id="KW-0256">Endoplasmic reticulum</keyword>
<keyword evidence="2" id="KW-0813">Transport</keyword>
<evidence type="ECO:0000256" key="4">
    <source>
        <dbReference type="ARBA" id="ARBA00022927"/>
    </source>
</evidence>
<gene>
    <name evidence="7" type="ORF">BCR34DRAFT_519140</name>
</gene>
<dbReference type="AlphaFoldDB" id="A0A1Y1Z7C0"/>
<dbReference type="Proteomes" id="UP000193144">
    <property type="component" value="Unassembled WGS sequence"/>
</dbReference>
<evidence type="ECO:0000256" key="1">
    <source>
        <dbReference type="ARBA" id="ARBA00004240"/>
    </source>
</evidence>
<dbReference type="PANTHER" id="PTHR40787">
    <property type="entry name" value="SECRETED PROTEIN"/>
    <property type="match status" value="1"/>
</dbReference>
<protein>
    <submittedName>
        <fullName evidence="7">Sec39 domain-containing protein</fullName>
    </submittedName>
</protein>
<dbReference type="GO" id="GO:0015031">
    <property type="term" value="P:protein transport"/>
    <property type="evidence" value="ECO:0007669"/>
    <property type="project" value="UniProtKB-KW"/>
</dbReference>